<reference evidence="1 2" key="1">
    <citation type="submission" date="2017-11" db="EMBL/GenBank/DDBJ databases">
        <title>De novo assembly and phasing of dikaryotic genomes from two isolates of Puccinia coronata f. sp. avenae, the causal agent of oat crown rust.</title>
        <authorList>
            <person name="Miller M.E."/>
            <person name="Zhang Y."/>
            <person name="Omidvar V."/>
            <person name="Sperschneider J."/>
            <person name="Schwessinger B."/>
            <person name="Raley C."/>
            <person name="Palmer J.M."/>
            <person name="Garnica D."/>
            <person name="Upadhyaya N."/>
            <person name="Rathjen J."/>
            <person name="Taylor J.M."/>
            <person name="Park R.F."/>
            <person name="Dodds P.N."/>
            <person name="Hirsch C.D."/>
            <person name="Kianian S.F."/>
            <person name="Figueroa M."/>
        </authorList>
    </citation>
    <scope>NUCLEOTIDE SEQUENCE [LARGE SCALE GENOMIC DNA]</scope>
    <source>
        <strain evidence="1">12SD80</strain>
    </source>
</reference>
<gene>
    <name evidence="1" type="ORF">PCASD_07236</name>
</gene>
<dbReference type="EMBL" id="PGCI01000074">
    <property type="protein sequence ID" value="PLW42880.1"/>
    <property type="molecule type" value="Genomic_DNA"/>
</dbReference>
<comment type="caution">
    <text evidence="1">The sequence shown here is derived from an EMBL/GenBank/DDBJ whole genome shotgun (WGS) entry which is preliminary data.</text>
</comment>
<name>A0A2N5UYP7_9BASI</name>
<evidence type="ECO:0000313" key="2">
    <source>
        <dbReference type="Proteomes" id="UP000235392"/>
    </source>
</evidence>
<sequence length="106" mass="11685">MDLILQVATLSNRTSTKFERIISIPVHLCAHIRMEKPGIGPSWNESDVRVDSPFRGHSSGGTTALGHGGSTDVYRPRATAVQKSSTAVAIGWDWKRMEGHCKLTRR</sequence>
<organism evidence="1 2">
    <name type="scientific">Puccinia coronata f. sp. avenae</name>
    <dbReference type="NCBI Taxonomy" id="200324"/>
    <lineage>
        <taxon>Eukaryota</taxon>
        <taxon>Fungi</taxon>
        <taxon>Dikarya</taxon>
        <taxon>Basidiomycota</taxon>
        <taxon>Pucciniomycotina</taxon>
        <taxon>Pucciniomycetes</taxon>
        <taxon>Pucciniales</taxon>
        <taxon>Pucciniaceae</taxon>
        <taxon>Puccinia</taxon>
    </lineage>
</organism>
<dbReference type="Proteomes" id="UP000235392">
    <property type="component" value="Unassembled WGS sequence"/>
</dbReference>
<proteinExistence type="predicted"/>
<protein>
    <submittedName>
        <fullName evidence="1">Uncharacterized protein</fullName>
    </submittedName>
</protein>
<evidence type="ECO:0000313" key="1">
    <source>
        <dbReference type="EMBL" id="PLW42880.1"/>
    </source>
</evidence>
<dbReference type="AlphaFoldDB" id="A0A2N5UYP7"/>
<accession>A0A2N5UYP7</accession>